<evidence type="ECO:0000259" key="3">
    <source>
        <dbReference type="Pfam" id="PF00248"/>
    </source>
</evidence>
<name>A0AAW2QHU0_SESRA</name>
<keyword evidence="1" id="KW-0521">NADP</keyword>
<dbReference type="GO" id="GO:0005737">
    <property type="term" value="C:cytoplasm"/>
    <property type="evidence" value="ECO:0007669"/>
    <property type="project" value="TreeGrafter"/>
</dbReference>
<protein>
    <submittedName>
        <fullName evidence="4">Aldo-keto reductase 1</fullName>
    </submittedName>
</protein>
<accession>A0AAW2QHU0</accession>
<evidence type="ECO:0000256" key="1">
    <source>
        <dbReference type="ARBA" id="ARBA00022857"/>
    </source>
</evidence>
<dbReference type="InterPro" id="IPR023210">
    <property type="entry name" value="NADP_OxRdtase_dom"/>
</dbReference>
<dbReference type="InterPro" id="IPR036812">
    <property type="entry name" value="NAD(P)_OxRdtase_dom_sf"/>
</dbReference>
<proteinExistence type="predicted"/>
<gene>
    <name evidence="4" type="ORF">Sradi_3617200</name>
</gene>
<dbReference type="EMBL" id="JACGWJ010000015">
    <property type="protein sequence ID" value="KAL0367271.1"/>
    <property type="molecule type" value="Genomic_DNA"/>
</dbReference>
<dbReference type="Pfam" id="PF00248">
    <property type="entry name" value="Aldo_ket_red"/>
    <property type="match status" value="1"/>
</dbReference>
<keyword evidence="2" id="KW-0560">Oxidoreductase</keyword>
<dbReference type="Gene3D" id="3.20.20.100">
    <property type="entry name" value="NADP-dependent oxidoreductase domain"/>
    <property type="match status" value="1"/>
</dbReference>
<reference evidence="4" key="2">
    <citation type="journal article" date="2024" name="Plant">
        <title>Genomic evolution and insights into agronomic trait innovations of Sesamum species.</title>
        <authorList>
            <person name="Miao H."/>
            <person name="Wang L."/>
            <person name="Qu L."/>
            <person name="Liu H."/>
            <person name="Sun Y."/>
            <person name="Le M."/>
            <person name="Wang Q."/>
            <person name="Wei S."/>
            <person name="Zheng Y."/>
            <person name="Lin W."/>
            <person name="Duan Y."/>
            <person name="Cao H."/>
            <person name="Xiong S."/>
            <person name="Wang X."/>
            <person name="Wei L."/>
            <person name="Li C."/>
            <person name="Ma Q."/>
            <person name="Ju M."/>
            <person name="Zhao R."/>
            <person name="Li G."/>
            <person name="Mu C."/>
            <person name="Tian Q."/>
            <person name="Mei H."/>
            <person name="Zhang T."/>
            <person name="Gao T."/>
            <person name="Zhang H."/>
        </authorList>
    </citation>
    <scope>NUCLEOTIDE SEQUENCE</scope>
    <source>
        <strain evidence="4">G02</strain>
    </source>
</reference>
<evidence type="ECO:0000313" key="4">
    <source>
        <dbReference type="EMBL" id="KAL0367271.1"/>
    </source>
</evidence>
<dbReference type="SUPFAM" id="SSF51430">
    <property type="entry name" value="NAD(P)-linked oxidoreductase"/>
    <property type="match status" value="1"/>
</dbReference>
<dbReference type="AlphaFoldDB" id="A0AAW2QHU0"/>
<dbReference type="GO" id="GO:0016491">
    <property type="term" value="F:oxidoreductase activity"/>
    <property type="evidence" value="ECO:0007669"/>
    <property type="project" value="UniProtKB-KW"/>
</dbReference>
<sequence>MDAAGVKDEFVQYFQTLLDGDIRSRDINLEQFSPWVKHMLTDVQATGLTSQVQREEVHHALMSIADDKAPGPDGYSVCFFKRAWPLIGKEVRDAVLELFHNGYNQKHLPPRCAISVDLRKKAYDKVLKELLHEQVQIASKFGVYRPDGMSQVQVKGSSEYVRKCIEASLTWLDVDYIDLYYQHRVDTSVPIEEIYFPQSFGSVLKKLVEEGKIRYIGLSEASMDTIKTPHAVHPITVVQMEELGIGIVAYSPLGHGFFGGKGIVEGLPSQSVLVNVAYGFLDIASQREMLVNLMCRGRVALFFKRTTKIKNMEANIGSLAVKLTAEDLKEIAAAIPVDQVGSEREYTIFSKYSYRFANTSQKK</sequence>
<feature type="domain" description="NADP-dependent oxidoreductase" evidence="3">
    <location>
        <begin position="132"/>
        <end position="261"/>
    </location>
</feature>
<dbReference type="PANTHER" id="PTHR43625">
    <property type="entry name" value="AFLATOXIN B1 ALDEHYDE REDUCTASE"/>
    <property type="match status" value="1"/>
</dbReference>
<evidence type="ECO:0000256" key="2">
    <source>
        <dbReference type="ARBA" id="ARBA00023002"/>
    </source>
</evidence>
<reference evidence="4" key="1">
    <citation type="submission" date="2020-06" db="EMBL/GenBank/DDBJ databases">
        <authorList>
            <person name="Li T."/>
            <person name="Hu X."/>
            <person name="Zhang T."/>
            <person name="Song X."/>
            <person name="Zhang H."/>
            <person name="Dai N."/>
            <person name="Sheng W."/>
            <person name="Hou X."/>
            <person name="Wei L."/>
        </authorList>
    </citation>
    <scope>NUCLEOTIDE SEQUENCE</scope>
    <source>
        <strain evidence="4">G02</strain>
        <tissue evidence="4">Leaf</tissue>
    </source>
</reference>
<dbReference type="InterPro" id="IPR050791">
    <property type="entry name" value="Aldo-Keto_reductase"/>
</dbReference>
<organism evidence="4">
    <name type="scientific">Sesamum radiatum</name>
    <name type="common">Black benniseed</name>
    <dbReference type="NCBI Taxonomy" id="300843"/>
    <lineage>
        <taxon>Eukaryota</taxon>
        <taxon>Viridiplantae</taxon>
        <taxon>Streptophyta</taxon>
        <taxon>Embryophyta</taxon>
        <taxon>Tracheophyta</taxon>
        <taxon>Spermatophyta</taxon>
        <taxon>Magnoliopsida</taxon>
        <taxon>eudicotyledons</taxon>
        <taxon>Gunneridae</taxon>
        <taxon>Pentapetalae</taxon>
        <taxon>asterids</taxon>
        <taxon>lamiids</taxon>
        <taxon>Lamiales</taxon>
        <taxon>Pedaliaceae</taxon>
        <taxon>Sesamum</taxon>
    </lineage>
</organism>
<comment type="caution">
    <text evidence="4">The sequence shown here is derived from an EMBL/GenBank/DDBJ whole genome shotgun (WGS) entry which is preliminary data.</text>
</comment>
<dbReference type="PANTHER" id="PTHR43625:SF65">
    <property type="entry name" value="NADP-DEPENDENT OXIDOREDUCTASE DOMAIN-CONTAINING PROTEIN"/>
    <property type="match status" value="1"/>
</dbReference>